<dbReference type="SUPFAM" id="SSF51735">
    <property type="entry name" value="NAD(P)-binding Rossmann-fold domains"/>
    <property type="match status" value="1"/>
</dbReference>
<dbReference type="PANTHER" id="PTHR43157:SF31">
    <property type="entry name" value="PHOSPHATIDYLINOSITOL-GLYCAN BIOSYNTHESIS CLASS F PROTEIN"/>
    <property type="match status" value="1"/>
</dbReference>
<dbReference type="GO" id="GO:0016491">
    <property type="term" value="F:oxidoreductase activity"/>
    <property type="evidence" value="ECO:0007669"/>
    <property type="project" value="UniProtKB-KW"/>
</dbReference>
<dbReference type="EMBL" id="CP001185">
    <property type="protein sequence ID" value="ACJ75176.1"/>
    <property type="molecule type" value="Genomic_DNA"/>
</dbReference>
<evidence type="ECO:0000313" key="2">
    <source>
        <dbReference type="EMBL" id="ACJ75176.1"/>
    </source>
</evidence>
<name>B7IGG2_THEAB</name>
<dbReference type="STRING" id="484019.THA_705"/>
<dbReference type="OrthoDB" id="5786478at2"/>
<evidence type="ECO:0000313" key="3">
    <source>
        <dbReference type="Proteomes" id="UP000002453"/>
    </source>
</evidence>
<organism evidence="2 3">
    <name type="scientific">Thermosipho africanus (strain TCF52B)</name>
    <dbReference type="NCBI Taxonomy" id="484019"/>
    <lineage>
        <taxon>Bacteria</taxon>
        <taxon>Thermotogati</taxon>
        <taxon>Thermotogota</taxon>
        <taxon>Thermotogae</taxon>
        <taxon>Thermotogales</taxon>
        <taxon>Fervidobacteriaceae</taxon>
        <taxon>Thermosipho</taxon>
    </lineage>
</organism>
<gene>
    <name evidence="2" type="ordered locus">THA_705</name>
</gene>
<sequence>MNKIRQYWKEYKWSNVFQMIRNMKQEVKKCEKRADGKFVVITGATSGIGYHAAMKFASMGANLLTINRNKEKSERLKEEILNKYPVEFDYYISDLSILEDIYRVGEFLNKLDKDIDILIHNAGVYNTKKRITKDGFEETFVVHFIAPFIINNMLLEKFNRQGKGRIIFVSSEGYRFAVWGPNLDDLMFERTKYSGLKAYGSAKICQILTMHIYAKLLKGPTIIAMHPGMVRSNTGRDNGKLYKIFKKTLDKLSDSPEISAEALYYLGVSEELENVTDKFYHLTVEEELTPPARDMEVAVELWKKTLELVKFCEVVTCKNEKLLLLEEEFQV</sequence>
<dbReference type="InterPro" id="IPR036291">
    <property type="entry name" value="NAD(P)-bd_dom_sf"/>
</dbReference>
<dbReference type="PRINTS" id="PR00081">
    <property type="entry name" value="GDHRDH"/>
</dbReference>
<dbReference type="Gene3D" id="3.40.50.720">
    <property type="entry name" value="NAD(P)-binding Rossmann-like Domain"/>
    <property type="match status" value="1"/>
</dbReference>
<reference evidence="2 3" key="1">
    <citation type="journal article" date="2009" name="J. Bacteriol.">
        <title>The genome of Thermosipho africanus TCF52B: lateral genetic connections to the Firmicutes and Archaea.</title>
        <authorList>
            <person name="Nesboe C.L."/>
            <person name="Bapteste E."/>
            <person name="Curtis B."/>
            <person name="Dahle H."/>
            <person name="Lopez P."/>
            <person name="Macleod D."/>
            <person name="Dlutek M."/>
            <person name="Bowman S."/>
            <person name="Zhaxybayeva O."/>
            <person name="Birkeland N.-K."/>
            <person name="Doolittle W.F."/>
        </authorList>
    </citation>
    <scope>NUCLEOTIDE SEQUENCE [LARGE SCALE GENOMIC DNA]</scope>
    <source>
        <strain evidence="2 3">TCF52B</strain>
    </source>
</reference>
<protein>
    <submittedName>
        <fullName evidence="2">Retinol dehydrogenase 13, putative</fullName>
    </submittedName>
</protein>
<proteinExistence type="predicted"/>
<dbReference type="Pfam" id="PF00106">
    <property type="entry name" value="adh_short"/>
    <property type="match status" value="1"/>
</dbReference>
<dbReference type="PANTHER" id="PTHR43157">
    <property type="entry name" value="PHOSPHATIDYLINOSITOL-GLYCAN BIOSYNTHESIS CLASS F PROTEIN-RELATED"/>
    <property type="match status" value="1"/>
</dbReference>
<dbReference type="InterPro" id="IPR002347">
    <property type="entry name" value="SDR_fam"/>
</dbReference>
<dbReference type="RefSeq" id="WP_012579741.1">
    <property type="nucleotide sequence ID" value="NC_011653.1"/>
</dbReference>
<keyword evidence="1" id="KW-0560">Oxidoreductase</keyword>
<dbReference type="Proteomes" id="UP000002453">
    <property type="component" value="Chromosome"/>
</dbReference>
<evidence type="ECO:0000256" key="1">
    <source>
        <dbReference type="ARBA" id="ARBA00023002"/>
    </source>
</evidence>
<dbReference type="KEGG" id="taf:THA_705"/>
<dbReference type="AlphaFoldDB" id="B7IGG2"/>
<keyword evidence="3" id="KW-1185">Reference proteome</keyword>
<accession>B7IGG2</accession>
<dbReference type="eggNOG" id="COG1028">
    <property type="taxonomic scope" value="Bacteria"/>
</dbReference>
<dbReference type="HOGENOM" id="CLU_010194_44_5_0"/>